<organism evidence="2 3">
    <name type="scientific">Dibothriocephalus latus</name>
    <name type="common">Fish tapeworm</name>
    <name type="synonym">Diphyllobothrium latum</name>
    <dbReference type="NCBI Taxonomy" id="60516"/>
    <lineage>
        <taxon>Eukaryota</taxon>
        <taxon>Metazoa</taxon>
        <taxon>Spiralia</taxon>
        <taxon>Lophotrochozoa</taxon>
        <taxon>Platyhelminthes</taxon>
        <taxon>Cestoda</taxon>
        <taxon>Eucestoda</taxon>
        <taxon>Diphyllobothriidea</taxon>
        <taxon>Diphyllobothriidae</taxon>
        <taxon>Dibothriocephalus</taxon>
    </lineage>
</organism>
<evidence type="ECO:0000313" key="3">
    <source>
        <dbReference type="Proteomes" id="UP000281553"/>
    </source>
</evidence>
<reference evidence="2 3" key="1">
    <citation type="submission" date="2018-11" db="EMBL/GenBank/DDBJ databases">
        <authorList>
            <consortium name="Pathogen Informatics"/>
        </authorList>
    </citation>
    <scope>NUCLEOTIDE SEQUENCE [LARGE SCALE GENOMIC DNA]</scope>
</reference>
<keyword evidence="1" id="KW-1133">Transmembrane helix</keyword>
<feature type="transmembrane region" description="Helical" evidence="1">
    <location>
        <begin position="25"/>
        <end position="52"/>
    </location>
</feature>
<gene>
    <name evidence="2" type="ORF">DILT_LOCUS7552</name>
</gene>
<protein>
    <submittedName>
        <fullName evidence="2">Uncharacterized protein</fullName>
    </submittedName>
</protein>
<dbReference type="OrthoDB" id="10049971at2759"/>
<evidence type="ECO:0000313" key="2">
    <source>
        <dbReference type="EMBL" id="VDN11721.1"/>
    </source>
</evidence>
<keyword evidence="1" id="KW-0472">Membrane</keyword>
<dbReference type="AlphaFoldDB" id="A0A3P7M036"/>
<keyword evidence="1" id="KW-0812">Transmembrane</keyword>
<evidence type="ECO:0000256" key="1">
    <source>
        <dbReference type="SAM" id="Phobius"/>
    </source>
</evidence>
<keyword evidence="3" id="KW-1185">Reference proteome</keyword>
<sequence length="231" mass="25660">MLVNFFTTNANRMVGLALSPNQSSISFFIASYTVFSVSLLFGACLGLGYFVLSASFGQPVWEFEQEVLKPFAVPAFIAGRRGTLLLYCVGITTSVASCACNVHGLISLALHDFVQTYLKPFKRTKSITDCLLCDKPQGNFSGRRSECRCCSILDCADCRLDTMQRQRSMKHTLVPFTCRIHGAYRTYLADIDRFWSKLMVLASFCLTPSAILLQNNYVSSSGHHLCSNHVT</sequence>
<dbReference type="Proteomes" id="UP000281553">
    <property type="component" value="Unassembled WGS sequence"/>
</dbReference>
<name>A0A3P7M036_DIBLA</name>
<accession>A0A3P7M036</accession>
<proteinExistence type="predicted"/>
<feature type="transmembrane region" description="Helical" evidence="1">
    <location>
        <begin position="84"/>
        <end position="110"/>
    </location>
</feature>
<dbReference type="EMBL" id="UYRU01052096">
    <property type="protein sequence ID" value="VDN11721.1"/>
    <property type="molecule type" value="Genomic_DNA"/>
</dbReference>